<proteinExistence type="predicted"/>
<name>A0A9E7FE14_9LILI</name>
<dbReference type="Proteomes" id="UP001055439">
    <property type="component" value="Chromosome 3"/>
</dbReference>
<keyword evidence="3" id="KW-1185">Reference proteome</keyword>
<gene>
    <name evidence="2" type="ORF">MUK42_33107</name>
</gene>
<dbReference type="AlphaFoldDB" id="A0A9E7FE14"/>
<dbReference type="OrthoDB" id="10543091at2759"/>
<protein>
    <submittedName>
        <fullName evidence="2">Uncharacterized protein</fullName>
    </submittedName>
</protein>
<evidence type="ECO:0000313" key="3">
    <source>
        <dbReference type="Proteomes" id="UP001055439"/>
    </source>
</evidence>
<accession>A0A9E7FE14</accession>
<feature type="region of interest" description="Disordered" evidence="1">
    <location>
        <begin position="138"/>
        <end position="160"/>
    </location>
</feature>
<organism evidence="2 3">
    <name type="scientific">Musa troglodytarum</name>
    <name type="common">fe'i banana</name>
    <dbReference type="NCBI Taxonomy" id="320322"/>
    <lineage>
        <taxon>Eukaryota</taxon>
        <taxon>Viridiplantae</taxon>
        <taxon>Streptophyta</taxon>
        <taxon>Embryophyta</taxon>
        <taxon>Tracheophyta</taxon>
        <taxon>Spermatophyta</taxon>
        <taxon>Magnoliopsida</taxon>
        <taxon>Liliopsida</taxon>
        <taxon>Zingiberales</taxon>
        <taxon>Musaceae</taxon>
        <taxon>Musa</taxon>
    </lineage>
</organism>
<dbReference type="EMBL" id="CP097505">
    <property type="protein sequence ID" value="URD93743.1"/>
    <property type="molecule type" value="Genomic_DNA"/>
</dbReference>
<sequence length="160" mass="18265">MKWHKTVLFPLRAYFSSCQSAFVVLFFRRERGLETCAFPLRPLSITGLFSEFSSIDLNVGSSDLFGEDWWMVLSNIHLCSGFARLRKSSVLVTHYELLEKELVLMILHEPQICTQLSTPCFHMVLDYISYGHNLADKQGGLQPGDGEEGKKKEEEDAVEE</sequence>
<evidence type="ECO:0000256" key="1">
    <source>
        <dbReference type="SAM" id="MobiDB-lite"/>
    </source>
</evidence>
<reference evidence="2" key="1">
    <citation type="submission" date="2022-05" db="EMBL/GenBank/DDBJ databases">
        <title>The Musa troglodytarum L. genome provides insights into the mechanism of non-climacteric behaviour and enrichment of carotenoids.</title>
        <authorList>
            <person name="Wang J."/>
        </authorList>
    </citation>
    <scope>NUCLEOTIDE SEQUENCE</scope>
    <source>
        <tissue evidence="2">Leaf</tissue>
    </source>
</reference>
<evidence type="ECO:0000313" key="2">
    <source>
        <dbReference type="EMBL" id="URD93743.1"/>
    </source>
</evidence>